<accession>A0AB34JP31</accession>
<feature type="transmembrane region" description="Helical" evidence="3">
    <location>
        <begin position="479"/>
        <end position="504"/>
    </location>
</feature>
<feature type="region of interest" description="Disordered" evidence="2">
    <location>
        <begin position="1175"/>
        <end position="1205"/>
    </location>
</feature>
<dbReference type="AlphaFoldDB" id="A0AB34JP31"/>
<evidence type="ECO:0000313" key="4">
    <source>
        <dbReference type="EMBL" id="KAL1522472.1"/>
    </source>
</evidence>
<protein>
    <submittedName>
        <fullName evidence="4">Uncharacterized protein</fullName>
    </submittedName>
</protein>
<feature type="transmembrane region" description="Helical" evidence="3">
    <location>
        <begin position="516"/>
        <end position="538"/>
    </location>
</feature>
<keyword evidence="3" id="KW-0812">Transmembrane</keyword>
<keyword evidence="1" id="KW-0175">Coiled coil</keyword>
<feature type="transmembrane region" description="Helical" evidence="3">
    <location>
        <begin position="1127"/>
        <end position="1148"/>
    </location>
</feature>
<feature type="transmembrane region" description="Helical" evidence="3">
    <location>
        <begin position="405"/>
        <end position="423"/>
    </location>
</feature>
<feature type="compositionally biased region" description="Acidic residues" evidence="2">
    <location>
        <begin position="1195"/>
        <end position="1205"/>
    </location>
</feature>
<feature type="transmembrane region" description="Helical" evidence="3">
    <location>
        <begin position="349"/>
        <end position="376"/>
    </location>
</feature>
<keyword evidence="3" id="KW-1133">Transmembrane helix</keyword>
<feature type="transmembrane region" description="Helical" evidence="3">
    <location>
        <begin position="1001"/>
        <end position="1022"/>
    </location>
</feature>
<evidence type="ECO:0000256" key="3">
    <source>
        <dbReference type="SAM" id="Phobius"/>
    </source>
</evidence>
<comment type="caution">
    <text evidence="4">The sequence shown here is derived from an EMBL/GenBank/DDBJ whole genome shotgun (WGS) entry which is preliminary data.</text>
</comment>
<feature type="coiled-coil region" evidence="1">
    <location>
        <begin position="239"/>
        <end position="272"/>
    </location>
</feature>
<feature type="transmembrane region" description="Helical" evidence="3">
    <location>
        <begin position="314"/>
        <end position="334"/>
    </location>
</feature>
<evidence type="ECO:0000256" key="2">
    <source>
        <dbReference type="SAM" id="MobiDB-lite"/>
    </source>
</evidence>
<sequence length="1205" mass="132419">MGIANSSKRRLQLLKVGGFPHLGQRSAMANAPAPVDSMAWVGKVRSLMRDENPATAARTKLVEEAPRDPLAEYEATLSTTRQRAEQHAARLLGRLDVTRKRTPGAVPAKSISSSPKHEEMVATSKSILSGVPMGKPTLDIGGMQIAMYDTSAWGTRSKERSSTYAVNDLRQLLNELDQAVGSNAADKAVARQQLQEIDKRAKAKQTENVSFEPPPTYATWLVDKTFDSTTTTLKTKTVAERERERKAAALKLHDKQERKRSLEEEANEAKLRYGPTLFEKENEKKRTDLLTTATRNQEKQRGFNLFTRTAPRNMLSNVIAAAAQGFLVFTVLLGRDGTPTLPARPSAPISIILFALAGVFGSFINLVCIAMLFAVVTAGGTEARSLPIICKVIVACQYLSKTAQCYSLVSLLVYITVLFDRIIDGIEPGDTQSIIVALIQVACAVLLLPLLLYVFVTAHNLCFNELALLVSRETLEKSYIFNIELQQVISAVALLIFALSFYGIASEVDDTSILGFNFLFSSFCGVVCLFFSVAHYNVTNFLRNVEERSSSLNTDKELILANQRPKLIEKESFLVAYYVEKPKLVGKRGIITKNGIDSTGLVSVLIDGVEHKLQEYQMARDVPEKEQEEAQHLAELKVADLDYRLEKSNSWLIRFMTLYIVATQIFAGFQVVGATSTLLWDGAGSIGAYANILENGAAEFNNREILRRTNLSFSGIDCVEGYNSGNLTKEQENFCVRTQSLLCEFWQRCANNESVSLNPSSCGACKVPFIEASSSSSTGTILIAGAIVGALLGTCCSCRGLNFVARGVPIKRMSFCCITMLGSFVTAALGALVAFLFFDALDSSSSSQCNAIDLVSSTSTVERLSFDCILVSGATYAEEAISQSSKGCVLASTVASAVFVLESSLLLSRKIRDLNPNAFARFEATIFFSYSLFSNAVWVGIYLANREGVLQDLFERTAKLTFQGRWLTALFGDQIDFVFDQTDDISRQQDLASDIWMNESVVFLVNIVLAALQVLGLYFSTCAPATYWMIGVRVIMLIDSVVIAYFVYVAYLCMIAVNITQNLIAFALIPMIIQYIFAMSYISASDIWPTEDTSSLRVLTTRLIPLLLPSVFSLGLAMYLAEQEVAGLILLITSSCIGLSSVALFLLFGCSEAFNFFFDWLQLMHSFIFTSKAPEKQQDDDASSAIETERAAEGIAEDGRDDEII</sequence>
<feature type="transmembrane region" description="Helical" evidence="3">
    <location>
        <begin position="781"/>
        <end position="801"/>
    </location>
</feature>
<feature type="transmembrane region" description="Helical" evidence="3">
    <location>
        <begin position="813"/>
        <end position="838"/>
    </location>
</feature>
<organism evidence="4 5">
    <name type="scientific">Prymnesium parvum</name>
    <name type="common">Toxic golden alga</name>
    <dbReference type="NCBI Taxonomy" id="97485"/>
    <lineage>
        <taxon>Eukaryota</taxon>
        <taxon>Haptista</taxon>
        <taxon>Haptophyta</taxon>
        <taxon>Prymnesiophyceae</taxon>
        <taxon>Prymnesiales</taxon>
        <taxon>Prymnesiaceae</taxon>
        <taxon>Prymnesium</taxon>
    </lineage>
</organism>
<feature type="transmembrane region" description="Helical" evidence="3">
    <location>
        <begin position="1034"/>
        <end position="1057"/>
    </location>
</feature>
<feature type="transmembrane region" description="Helical" evidence="3">
    <location>
        <begin position="919"/>
        <end position="944"/>
    </location>
</feature>
<feature type="transmembrane region" description="Helical" evidence="3">
    <location>
        <begin position="1103"/>
        <end position="1121"/>
    </location>
</feature>
<dbReference type="EMBL" id="JBGBPQ010000006">
    <property type="protein sequence ID" value="KAL1522472.1"/>
    <property type="molecule type" value="Genomic_DNA"/>
</dbReference>
<gene>
    <name evidence="4" type="ORF">AB1Y20_017460</name>
</gene>
<dbReference type="Proteomes" id="UP001515480">
    <property type="component" value="Unassembled WGS sequence"/>
</dbReference>
<name>A0AB34JP31_PRYPA</name>
<reference evidence="4 5" key="1">
    <citation type="journal article" date="2024" name="Science">
        <title>Giant polyketide synthase enzymes in the biosynthesis of giant marine polyether toxins.</title>
        <authorList>
            <person name="Fallon T.R."/>
            <person name="Shende V.V."/>
            <person name="Wierzbicki I.H."/>
            <person name="Pendleton A.L."/>
            <person name="Watervoot N.F."/>
            <person name="Auber R.P."/>
            <person name="Gonzalez D.J."/>
            <person name="Wisecaver J.H."/>
            <person name="Moore B.S."/>
        </authorList>
    </citation>
    <scope>NUCLEOTIDE SEQUENCE [LARGE SCALE GENOMIC DNA]</scope>
    <source>
        <strain evidence="4 5">12B1</strain>
    </source>
</reference>
<feature type="transmembrane region" description="Helical" evidence="3">
    <location>
        <begin position="651"/>
        <end position="672"/>
    </location>
</feature>
<feature type="transmembrane region" description="Helical" evidence="3">
    <location>
        <begin position="435"/>
        <end position="458"/>
    </location>
</feature>
<evidence type="ECO:0000256" key="1">
    <source>
        <dbReference type="SAM" id="Coils"/>
    </source>
</evidence>
<feature type="transmembrane region" description="Helical" evidence="3">
    <location>
        <begin position="1063"/>
        <end position="1082"/>
    </location>
</feature>
<evidence type="ECO:0000313" key="5">
    <source>
        <dbReference type="Proteomes" id="UP001515480"/>
    </source>
</evidence>
<keyword evidence="5" id="KW-1185">Reference proteome</keyword>
<keyword evidence="3" id="KW-0472">Membrane</keyword>
<proteinExistence type="predicted"/>